<evidence type="ECO:0000259" key="13">
    <source>
        <dbReference type="PROSITE" id="PS50168"/>
    </source>
</evidence>
<dbReference type="OrthoDB" id="342730at2759"/>
<keyword evidence="2 12" id="KW-0812">Transmembrane</keyword>
<dbReference type="KEGG" id="aten:116293490"/>
<evidence type="ECO:0000256" key="12">
    <source>
        <dbReference type="SAM" id="Phobius"/>
    </source>
</evidence>
<evidence type="ECO:0000256" key="1">
    <source>
        <dbReference type="ARBA" id="ARBA00004141"/>
    </source>
</evidence>
<feature type="repeat" description="NHL" evidence="9">
    <location>
        <begin position="719"/>
        <end position="749"/>
    </location>
</feature>
<feature type="compositionally biased region" description="Basic and acidic residues" evidence="11">
    <location>
        <begin position="865"/>
        <end position="874"/>
    </location>
</feature>
<feature type="compositionally biased region" description="Polar residues" evidence="11">
    <location>
        <begin position="1011"/>
        <end position="1027"/>
    </location>
</feature>
<feature type="coiled-coil region" evidence="10">
    <location>
        <begin position="316"/>
        <end position="409"/>
    </location>
</feature>
<evidence type="ECO:0000313" key="14">
    <source>
        <dbReference type="Proteomes" id="UP000515163"/>
    </source>
</evidence>
<keyword evidence="7 12" id="KW-1133">Transmembrane helix</keyword>
<evidence type="ECO:0000256" key="11">
    <source>
        <dbReference type="SAM" id="MobiDB-lite"/>
    </source>
</evidence>
<feature type="repeat" description="NHL" evidence="9">
    <location>
        <begin position="658"/>
        <end position="701"/>
    </location>
</feature>
<dbReference type="GO" id="GO:0043161">
    <property type="term" value="P:proteasome-mediated ubiquitin-dependent protein catabolic process"/>
    <property type="evidence" value="ECO:0007669"/>
    <property type="project" value="TreeGrafter"/>
</dbReference>
<evidence type="ECO:0000256" key="10">
    <source>
        <dbReference type="SAM" id="Coils"/>
    </source>
</evidence>
<dbReference type="GO" id="GO:0061630">
    <property type="term" value="F:ubiquitin protein ligase activity"/>
    <property type="evidence" value="ECO:0007669"/>
    <property type="project" value="TreeGrafter"/>
</dbReference>
<keyword evidence="6" id="KW-0862">Zinc</keyword>
<evidence type="ECO:0000256" key="6">
    <source>
        <dbReference type="ARBA" id="ARBA00022833"/>
    </source>
</evidence>
<dbReference type="AlphaFoldDB" id="A0A6P8HK84"/>
<dbReference type="Pfam" id="PF01436">
    <property type="entry name" value="NHL"/>
    <property type="match status" value="4"/>
</dbReference>
<keyword evidence="4" id="KW-0677">Repeat</keyword>
<dbReference type="Pfam" id="PF03208">
    <property type="entry name" value="PRA1"/>
    <property type="match status" value="1"/>
</dbReference>
<dbReference type="GO" id="GO:0008270">
    <property type="term" value="F:zinc ion binding"/>
    <property type="evidence" value="ECO:0007669"/>
    <property type="project" value="UniProtKB-KW"/>
</dbReference>
<dbReference type="InterPro" id="IPR050952">
    <property type="entry name" value="TRIM-NHL_E3_ligases"/>
</dbReference>
<sequence length="1027" mass="116478">MAAGMKLPPFRSLQDVLTDAQFTIPTLSDLERMSNRIVNNLLYYQTNYFLWCIVIFLIVGTLYPKDMIIGALSVAVALVVYARICKEKEITRRDNTAYKYLVSAGVAGVVLLLIYVLGSVLVFLWGVVAPISVIFLHASCRTRNLRNKITNVTDKFQENPSPMSIVLSMKLNMMSALTETPTTLKSLLHDIGKDLDLEDVRYMKYLLQGHINKETLQHLESGIELTQVLKTRGLVSEKRLAFLRKLLVETKCLKLVNLVDNFKEKYAPGVSFGDHDEQEGNARRNTKRETILRMIERLENEIVANEECEAELDSDVKQFEMQIQANNEKLVQEEDEIQNLKDKIKENESNIESIERKLETVRFFLKKQEVELDKLKQKQEKNKNSASIKTELKEKLTELEKGKKDEDELISKHQKALDDIRSIHVEIRHRTEGIIRLEDSIHDTLLQIRIIKHNIHKNQRMRMELQEKLDSTSIDLEETNRHKPLTPASRAQSRFKSYSRAETQNAEQNVEYKILEYSEVTEQESTVIGRKGKGISPPQFNQPVSVAINHSGHLYVADYGNCRIHVITADGKVQKQPLNIGGKCRPCALAVSCRGELAMTDSQIIRVFNKNGEFLRPILPVYSKNDRRPELCSIAFDNSCCIYTGDKANHRIQKFNFEGNFLHFIGGPEEINYPIGIAVTKHGDVIVSDYMKHHLRVFFRERNLEAKTIGSKGIGVCKFAYPRGIALDHQENILVADSQNHRIQIVTIEGEYLGSFGTVGDDPGSFNTPYDVAVDKNSNIVVADTKNHRLQVFSRLVPVYSIYDSNGNETVNGNSDERDDNENMNGNSDERDENENMNGNIEEKCDDNENMIGNSDERDSENENMDGHSEERESGGVNGVKSVGKIKTDDDEDVEKNQKPLSDGEVHEIENHEGKTASSTNEDGKAMSSSNEEENDRMEEGREMKNGELGNEGSCDERKDINTNQNTPTKEETREQISDTNNASDKDNSTSKESGNQVAAQFEEKKENTSVDDSQQQSIPDKSQNKL</sequence>
<evidence type="ECO:0000256" key="8">
    <source>
        <dbReference type="ARBA" id="ARBA00023136"/>
    </source>
</evidence>
<protein>
    <submittedName>
        <fullName evidence="15">Uncharacterized protein LOC116293490</fullName>
    </submittedName>
</protein>
<feature type="domain" description="DED" evidence="13">
    <location>
        <begin position="183"/>
        <end position="261"/>
    </location>
</feature>
<reference evidence="15" key="1">
    <citation type="submission" date="2025-08" db="UniProtKB">
        <authorList>
            <consortium name="RefSeq"/>
        </authorList>
    </citation>
    <scope>IDENTIFICATION</scope>
    <source>
        <tissue evidence="15">Tentacle</tissue>
    </source>
</reference>
<dbReference type="PANTHER" id="PTHR24104:SF48">
    <property type="entry name" value="PROTEIN WECH"/>
    <property type="match status" value="1"/>
</dbReference>
<dbReference type="GO" id="GO:0000209">
    <property type="term" value="P:protein polyubiquitination"/>
    <property type="evidence" value="ECO:0007669"/>
    <property type="project" value="TreeGrafter"/>
</dbReference>
<dbReference type="InParanoid" id="A0A6P8HK84"/>
<feature type="transmembrane region" description="Helical" evidence="12">
    <location>
        <begin position="68"/>
        <end position="85"/>
    </location>
</feature>
<feature type="repeat" description="NHL" evidence="9">
    <location>
        <begin position="539"/>
        <end position="570"/>
    </location>
</feature>
<dbReference type="SMART" id="SM00031">
    <property type="entry name" value="DED"/>
    <property type="match status" value="1"/>
</dbReference>
<evidence type="ECO:0000313" key="15">
    <source>
        <dbReference type="RefSeq" id="XP_031556784.1"/>
    </source>
</evidence>
<gene>
    <name evidence="15" type="primary">LOC116293490</name>
</gene>
<dbReference type="Gene3D" id="1.10.533.10">
    <property type="entry name" value="Death Domain, Fas"/>
    <property type="match status" value="1"/>
</dbReference>
<feature type="region of interest" description="Disordered" evidence="11">
    <location>
        <begin position="804"/>
        <end position="1027"/>
    </location>
</feature>
<feature type="compositionally biased region" description="Basic and acidic residues" evidence="11">
    <location>
        <begin position="895"/>
        <end position="915"/>
    </location>
</feature>
<dbReference type="RefSeq" id="XP_031556784.1">
    <property type="nucleotide sequence ID" value="XM_031700924.1"/>
</dbReference>
<dbReference type="Gene3D" id="2.120.10.30">
    <property type="entry name" value="TolB, C-terminal domain"/>
    <property type="match status" value="2"/>
</dbReference>
<dbReference type="InterPro" id="IPR001258">
    <property type="entry name" value="NHL_repeat"/>
</dbReference>
<dbReference type="PANTHER" id="PTHR24104">
    <property type="entry name" value="E3 UBIQUITIN-PROTEIN LIGASE NHLRC1-RELATED"/>
    <property type="match status" value="1"/>
</dbReference>
<evidence type="ECO:0000256" key="5">
    <source>
        <dbReference type="ARBA" id="ARBA00022771"/>
    </source>
</evidence>
<keyword evidence="8 12" id="KW-0472">Membrane</keyword>
<dbReference type="GeneID" id="116293490"/>
<dbReference type="PROSITE" id="PS51125">
    <property type="entry name" value="NHL"/>
    <property type="match status" value="4"/>
</dbReference>
<dbReference type="PROSITE" id="PS50168">
    <property type="entry name" value="DED"/>
    <property type="match status" value="1"/>
</dbReference>
<dbReference type="InterPro" id="IPR004895">
    <property type="entry name" value="Prenylated_rab_accept_PRA1"/>
</dbReference>
<keyword evidence="10" id="KW-0175">Coiled coil</keyword>
<accession>A0A6P8HK84</accession>
<feature type="transmembrane region" description="Helical" evidence="12">
    <location>
        <begin position="41"/>
        <end position="62"/>
    </location>
</feature>
<dbReference type="SUPFAM" id="SSF101898">
    <property type="entry name" value="NHL repeat"/>
    <property type="match status" value="1"/>
</dbReference>
<dbReference type="CDD" id="cd05819">
    <property type="entry name" value="NHL"/>
    <property type="match status" value="1"/>
</dbReference>
<evidence type="ECO:0000256" key="2">
    <source>
        <dbReference type="ARBA" id="ARBA00022692"/>
    </source>
</evidence>
<keyword evidence="3" id="KW-0479">Metal-binding</keyword>
<dbReference type="SUPFAM" id="SSF47986">
    <property type="entry name" value="DEATH domain"/>
    <property type="match status" value="1"/>
</dbReference>
<keyword evidence="5" id="KW-0863">Zinc-finger</keyword>
<organism evidence="14 15">
    <name type="scientific">Actinia tenebrosa</name>
    <name type="common">Australian red waratah sea anemone</name>
    <dbReference type="NCBI Taxonomy" id="6105"/>
    <lineage>
        <taxon>Eukaryota</taxon>
        <taxon>Metazoa</taxon>
        <taxon>Cnidaria</taxon>
        <taxon>Anthozoa</taxon>
        <taxon>Hexacorallia</taxon>
        <taxon>Actiniaria</taxon>
        <taxon>Actiniidae</taxon>
        <taxon>Actinia</taxon>
    </lineage>
</organism>
<keyword evidence="14" id="KW-1185">Reference proteome</keyword>
<dbReference type="Proteomes" id="UP000515163">
    <property type="component" value="Unplaced"/>
</dbReference>
<name>A0A6P8HK84_ACTTE</name>
<dbReference type="InterPro" id="IPR001875">
    <property type="entry name" value="DED_dom"/>
</dbReference>
<dbReference type="GO" id="GO:0042981">
    <property type="term" value="P:regulation of apoptotic process"/>
    <property type="evidence" value="ECO:0007669"/>
    <property type="project" value="InterPro"/>
</dbReference>
<feature type="repeat" description="NHL" evidence="9">
    <location>
        <begin position="753"/>
        <end position="796"/>
    </location>
</feature>
<feature type="compositionally biased region" description="Polar residues" evidence="11">
    <location>
        <begin position="804"/>
        <end position="814"/>
    </location>
</feature>
<dbReference type="InterPro" id="IPR011029">
    <property type="entry name" value="DEATH-like_dom_sf"/>
</dbReference>
<evidence type="ECO:0000256" key="9">
    <source>
        <dbReference type="PROSITE-ProRule" id="PRU00504"/>
    </source>
</evidence>
<comment type="subcellular location">
    <subcellularLocation>
        <location evidence="1">Membrane</location>
        <topology evidence="1">Multi-pass membrane protein</topology>
    </subcellularLocation>
</comment>
<dbReference type="GO" id="GO:0016020">
    <property type="term" value="C:membrane"/>
    <property type="evidence" value="ECO:0007669"/>
    <property type="project" value="UniProtKB-SubCell"/>
</dbReference>
<evidence type="ECO:0000256" key="7">
    <source>
        <dbReference type="ARBA" id="ARBA00022989"/>
    </source>
</evidence>
<dbReference type="FunFam" id="2.120.10.30:FF:000013">
    <property type="entry name" value="E3 ubiquitin-protein ligase TRIM71"/>
    <property type="match status" value="1"/>
</dbReference>
<dbReference type="InterPro" id="IPR011042">
    <property type="entry name" value="6-blade_b-propeller_TolB-like"/>
</dbReference>
<proteinExistence type="predicted"/>
<evidence type="ECO:0000256" key="4">
    <source>
        <dbReference type="ARBA" id="ARBA00022737"/>
    </source>
</evidence>
<evidence type="ECO:0000256" key="3">
    <source>
        <dbReference type="ARBA" id="ARBA00022723"/>
    </source>
</evidence>
<dbReference type="Pfam" id="PF01335">
    <property type="entry name" value="DED"/>
    <property type="match status" value="1"/>
</dbReference>